<accession>A0ABV0ZR85</accession>
<keyword evidence="2" id="KW-1185">Reference proteome</keyword>
<sequence>TDKKHRQRNSTIRNKLVLHSCGCVGSCSETFSRHLVGSEANMRVKQNTVTCQSLSLQRQGR</sequence>
<gene>
    <name evidence="1" type="ORF">AMECASPLE_030285</name>
</gene>
<evidence type="ECO:0000313" key="1">
    <source>
        <dbReference type="EMBL" id="MEQ2308635.1"/>
    </source>
</evidence>
<dbReference type="EMBL" id="JAHRIP010069418">
    <property type="protein sequence ID" value="MEQ2308635.1"/>
    <property type="molecule type" value="Genomic_DNA"/>
</dbReference>
<reference evidence="1 2" key="1">
    <citation type="submission" date="2021-06" db="EMBL/GenBank/DDBJ databases">
        <authorList>
            <person name="Palmer J.M."/>
        </authorList>
    </citation>
    <scope>NUCLEOTIDE SEQUENCE [LARGE SCALE GENOMIC DNA]</scope>
    <source>
        <strain evidence="1 2">AS_MEX2019</strain>
        <tissue evidence="1">Muscle</tissue>
    </source>
</reference>
<evidence type="ECO:0000313" key="2">
    <source>
        <dbReference type="Proteomes" id="UP001469553"/>
    </source>
</evidence>
<feature type="non-terminal residue" evidence="1">
    <location>
        <position position="1"/>
    </location>
</feature>
<dbReference type="Proteomes" id="UP001469553">
    <property type="component" value="Unassembled WGS sequence"/>
</dbReference>
<comment type="caution">
    <text evidence="1">The sequence shown here is derived from an EMBL/GenBank/DDBJ whole genome shotgun (WGS) entry which is preliminary data.</text>
</comment>
<organism evidence="1 2">
    <name type="scientific">Ameca splendens</name>
    <dbReference type="NCBI Taxonomy" id="208324"/>
    <lineage>
        <taxon>Eukaryota</taxon>
        <taxon>Metazoa</taxon>
        <taxon>Chordata</taxon>
        <taxon>Craniata</taxon>
        <taxon>Vertebrata</taxon>
        <taxon>Euteleostomi</taxon>
        <taxon>Actinopterygii</taxon>
        <taxon>Neopterygii</taxon>
        <taxon>Teleostei</taxon>
        <taxon>Neoteleostei</taxon>
        <taxon>Acanthomorphata</taxon>
        <taxon>Ovalentaria</taxon>
        <taxon>Atherinomorphae</taxon>
        <taxon>Cyprinodontiformes</taxon>
        <taxon>Goodeidae</taxon>
        <taxon>Ameca</taxon>
    </lineage>
</organism>
<name>A0ABV0ZR85_9TELE</name>
<proteinExistence type="predicted"/>
<protein>
    <submittedName>
        <fullName evidence="1">Uncharacterized protein</fullName>
    </submittedName>
</protein>